<reference evidence="3" key="1">
    <citation type="submission" date="2017-03" db="EMBL/GenBank/DDBJ databases">
        <title>Phytopthora megakarya and P. palmivora, two closely related causual agents of cacao black pod achieved similar genome size and gene model numbers by different mechanisms.</title>
        <authorList>
            <person name="Ali S."/>
            <person name="Shao J."/>
            <person name="Larry D.J."/>
            <person name="Kronmiller B."/>
            <person name="Shen D."/>
            <person name="Strem M.D."/>
            <person name="Melnick R.L."/>
            <person name="Guiltinan M.J."/>
            <person name="Tyler B.M."/>
            <person name="Meinhardt L.W."/>
            <person name="Bailey B.A."/>
        </authorList>
    </citation>
    <scope>NUCLEOTIDE SEQUENCE [LARGE SCALE GENOMIC DNA]</scope>
    <source>
        <strain evidence="3">zdho120</strain>
    </source>
</reference>
<dbReference type="AlphaFoldDB" id="A0A225VMH8"/>
<feature type="region of interest" description="Disordered" evidence="1">
    <location>
        <begin position="100"/>
        <end position="130"/>
    </location>
</feature>
<comment type="caution">
    <text evidence="2">The sequence shown here is derived from an EMBL/GenBank/DDBJ whole genome shotgun (WGS) entry which is preliminary data.</text>
</comment>
<evidence type="ECO:0000313" key="2">
    <source>
        <dbReference type="EMBL" id="OWZ06555.1"/>
    </source>
</evidence>
<evidence type="ECO:0000313" key="3">
    <source>
        <dbReference type="Proteomes" id="UP000198211"/>
    </source>
</evidence>
<feature type="region of interest" description="Disordered" evidence="1">
    <location>
        <begin position="304"/>
        <end position="339"/>
    </location>
</feature>
<dbReference type="Proteomes" id="UP000198211">
    <property type="component" value="Unassembled WGS sequence"/>
</dbReference>
<feature type="non-terminal residue" evidence="2">
    <location>
        <position position="1"/>
    </location>
</feature>
<organism evidence="2 3">
    <name type="scientific">Phytophthora megakarya</name>
    <dbReference type="NCBI Taxonomy" id="4795"/>
    <lineage>
        <taxon>Eukaryota</taxon>
        <taxon>Sar</taxon>
        <taxon>Stramenopiles</taxon>
        <taxon>Oomycota</taxon>
        <taxon>Peronosporomycetes</taxon>
        <taxon>Peronosporales</taxon>
        <taxon>Peronosporaceae</taxon>
        <taxon>Phytophthora</taxon>
    </lineage>
</organism>
<proteinExistence type="predicted"/>
<feature type="compositionally biased region" description="Basic and acidic residues" evidence="1">
    <location>
        <begin position="116"/>
        <end position="128"/>
    </location>
</feature>
<protein>
    <submittedName>
        <fullName evidence="2">Uncharacterized protein</fullName>
    </submittedName>
</protein>
<feature type="compositionally biased region" description="Polar residues" evidence="1">
    <location>
        <begin position="318"/>
        <end position="339"/>
    </location>
</feature>
<dbReference type="OrthoDB" id="104310at2759"/>
<name>A0A225VMH8_9STRA</name>
<accession>A0A225VMH8</accession>
<evidence type="ECO:0000256" key="1">
    <source>
        <dbReference type="SAM" id="MobiDB-lite"/>
    </source>
</evidence>
<keyword evidence="3" id="KW-1185">Reference proteome</keyword>
<dbReference type="EMBL" id="NBNE01003915">
    <property type="protein sequence ID" value="OWZ06555.1"/>
    <property type="molecule type" value="Genomic_DNA"/>
</dbReference>
<gene>
    <name evidence="2" type="ORF">PHMEG_00021172</name>
</gene>
<sequence length="339" mass="38083">FSVDKYFELQEKKLELEAKKRAGAAKTAMSSMVHRSSRPTVISPWTTRMESLKTRVPHLPSHVSPSLRLGLAAPVKVIRTLHLRSVSDAVPSTLEALAIASDPPTITPDPPVVPSEQHDAPRTDDSVRDPWIPSESVISTRYRRTVPPNVIPLYVDSRIVDDAEAASKHFEPMTNQRRDYYISLFHELRYWSSKKTSGRSRVPEWQALCQIWNQFVKNFNKDSTAYRNPIASARGRFMKYSVTSVVQRVHEGSMNVSIPCAVPVGIHCSHCPPAAPRISERDLTGYTTNRVPANVKELRAKLAGTRQHPSVMPEHNTPRNTAPRSDTNFSNRKLGNSLH</sequence>